<feature type="chain" id="PRO_5039124788" evidence="3">
    <location>
        <begin position="24"/>
        <end position="178"/>
    </location>
</feature>
<feature type="signal peptide" evidence="3">
    <location>
        <begin position="1"/>
        <end position="23"/>
    </location>
</feature>
<dbReference type="EMBL" id="JACHGT010000013">
    <property type="protein sequence ID" value="MBB6037610.1"/>
    <property type="molecule type" value="Genomic_DNA"/>
</dbReference>
<proteinExistence type="predicted"/>
<reference evidence="4 5" key="1">
    <citation type="submission" date="2020-08" db="EMBL/GenBank/DDBJ databases">
        <title>Genomic Encyclopedia of Type Strains, Phase IV (KMG-IV): sequencing the most valuable type-strain genomes for metagenomic binning, comparative biology and taxonomic classification.</title>
        <authorList>
            <person name="Goeker M."/>
        </authorList>
    </citation>
    <scope>NUCLEOTIDE SEQUENCE [LARGE SCALE GENOMIC DNA]</scope>
    <source>
        <strain evidence="4 5">YIM 65646</strain>
    </source>
</reference>
<evidence type="ECO:0000256" key="2">
    <source>
        <dbReference type="SAM" id="Phobius"/>
    </source>
</evidence>
<evidence type="ECO:0000256" key="3">
    <source>
        <dbReference type="SAM" id="SignalP"/>
    </source>
</evidence>
<dbReference type="Proteomes" id="UP000548476">
    <property type="component" value="Unassembled WGS sequence"/>
</dbReference>
<feature type="transmembrane region" description="Helical" evidence="2">
    <location>
        <begin position="47"/>
        <end position="70"/>
    </location>
</feature>
<dbReference type="RefSeq" id="WP_184790431.1">
    <property type="nucleotide sequence ID" value="NZ_BONT01000054.1"/>
</dbReference>
<keyword evidence="2" id="KW-1133">Transmembrane helix</keyword>
<feature type="transmembrane region" description="Helical" evidence="2">
    <location>
        <begin position="120"/>
        <end position="142"/>
    </location>
</feature>
<name>A0A841G0B8_9ACTN</name>
<sequence>MSRTATVPAAAAAAAVFSTTTDAGKTPAGSAKADTTGTARKPRRGLTITSHILAAAVGLFITYVGVTFFLMPTDTFTGFGVPASQVPVGEMTALLNVKGGRDIGLGLITFILLATRQTRALGWTLIAMSVMPFIDMTIVLSYEGSTAAALGIHGATALYVLVVGVFIAWNERTRKTTG</sequence>
<dbReference type="AlphaFoldDB" id="A0A841G0B8"/>
<keyword evidence="5" id="KW-1185">Reference proteome</keyword>
<accession>A0A841G0B8</accession>
<keyword evidence="2" id="KW-0472">Membrane</keyword>
<gene>
    <name evidence="4" type="ORF">HNR73_005488</name>
</gene>
<dbReference type="InterPro" id="IPR025363">
    <property type="entry name" value="DUF4267"/>
</dbReference>
<feature type="transmembrane region" description="Helical" evidence="2">
    <location>
        <begin position="148"/>
        <end position="169"/>
    </location>
</feature>
<keyword evidence="2" id="KW-0812">Transmembrane</keyword>
<evidence type="ECO:0000256" key="1">
    <source>
        <dbReference type="SAM" id="MobiDB-lite"/>
    </source>
</evidence>
<feature type="region of interest" description="Disordered" evidence="1">
    <location>
        <begin position="21"/>
        <end position="40"/>
    </location>
</feature>
<keyword evidence="3" id="KW-0732">Signal</keyword>
<comment type="caution">
    <text evidence="4">The sequence shown here is derived from an EMBL/GenBank/DDBJ whole genome shotgun (WGS) entry which is preliminary data.</text>
</comment>
<protein>
    <submittedName>
        <fullName evidence="4">Putative membrane protein</fullName>
    </submittedName>
</protein>
<dbReference type="Pfam" id="PF14087">
    <property type="entry name" value="DUF4267"/>
    <property type="match status" value="1"/>
</dbReference>
<evidence type="ECO:0000313" key="4">
    <source>
        <dbReference type="EMBL" id="MBB6037610.1"/>
    </source>
</evidence>
<evidence type="ECO:0000313" key="5">
    <source>
        <dbReference type="Proteomes" id="UP000548476"/>
    </source>
</evidence>
<organism evidence="4 5">
    <name type="scientific">Phytomonospora endophytica</name>
    <dbReference type="NCBI Taxonomy" id="714109"/>
    <lineage>
        <taxon>Bacteria</taxon>
        <taxon>Bacillati</taxon>
        <taxon>Actinomycetota</taxon>
        <taxon>Actinomycetes</taxon>
        <taxon>Micromonosporales</taxon>
        <taxon>Micromonosporaceae</taxon>
        <taxon>Phytomonospora</taxon>
    </lineage>
</organism>